<proteinExistence type="predicted"/>
<dbReference type="InterPro" id="IPR050623">
    <property type="entry name" value="Glucan_succinyl_AcylTrfase"/>
</dbReference>
<feature type="transmembrane region" description="Helical" evidence="2">
    <location>
        <begin position="357"/>
        <end position="378"/>
    </location>
</feature>
<protein>
    <recommendedName>
        <fullName evidence="3">Acyltransferase 3 domain-containing protein</fullName>
    </recommendedName>
</protein>
<feature type="transmembrane region" description="Helical" evidence="2">
    <location>
        <begin position="444"/>
        <end position="466"/>
    </location>
</feature>
<feature type="transmembrane region" description="Helical" evidence="2">
    <location>
        <begin position="89"/>
        <end position="109"/>
    </location>
</feature>
<feature type="transmembrane region" description="Helical" evidence="2">
    <location>
        <begin position="129"/>
        <end position="150"/>
    </location>
</feature>
<feature type="transmembrane region" description="Helical" evidence="2">
    <location>
        <begin position="472"/>
        <end position="493"/>
    </location>
</feature>
<dbReference type="InterPro" id="IPR002656">
    <property type="entry name" value="Acyl_transf_3_dom"/>
</dbReference>
<keyword evidence="5" id="KW-1185">Reference proteome</keyword>
<name>A0A0D2M204_9CHLO</name>
<dbReference type="AlphaFoldDB" id="A0A0D2M204"/>
<feature type="domain" description="Acyltransferase 3" evidence="3">
    <location>
        <begin position="86"/>
        <end position="489"/>
    </location>
</feature>
<evidence type="ECO:0000256" key="1">
    <source>
        <dbReference type="SAM" id="Coils"/>
    </source>
</evidence>
<dbReference type="PANTHER" id="PTHR36927:SF4">
    <property type="entry name" value="BLR5718 PROTEIN"/>
    <property type="match status" value="1"/>
</dbReference>
<evidence type="ECO:0000313" key="4">
    <source>
        <dbReference type="EMBL" id="KIY95471.1"/>
    </source>
</evidence>
<feature type="transmembrane region" description="Helical" evidence="2">
    <location>
        <begin position="324"/>
        <end position="345"/>
    </location>
</feature>
<feature type="coiled-coil region" evidence="1">
    <location>
        <begin position="24"/>
        <end position="55"/>
    </location>
</feature>
<evidence type="ECO:0000256" key="2">
    <source>
        <dbReference type="SAM" id="Phobius"/>
    </source>
</evidence>
<sequence>MAIFIDGVDGASASDSPSDLEKFAASARAEADALALEAEEARKAATDALAALECARAASAAASASAAATALSARLRAGALRPRTWYVDWLRTFLTLVVVLHHCTTTYLGSSPWTAKRKDDTALWLLTQLFVNGNQAYFMTLFFFISGIYVPSSFERKGALRFLGDRTLRLMLPCVVYSLLAPPFMNWWAGYVKDPASHPSLGSAFTKWLAPGWPTTYMLPTGPPWFIYMLWCLNVAYVILACAASSRAGAAVLRRLGCCCCGAGAAVADEAAKPAPRPRYTARQALGGSAALIAVLFLTCYGVRMLDLFAFNIQPSIFVQRGPFVQFMPDYLPVYIVAFSLGVFAGPKSPFSSTADLLVRLPRWGAACLAVGGVWWLQAGWLPNVVMHAMFANQKGSAVFAGSWVLRTFVEQSFCVVWSAGLLMAFRDGLNLRPNVFGEIINGAAYAAFLLHPVIIPLYAAAIMGFTFPSMVVNACVISAPVVITAWLLGAGLKAIPGAHRIL</sequence>
<dbReference type="Pfam" id="PF01757">
    <property type="entry name" value="Acyl_transf_3"/>
    <property type="match status" value="1"/>
</dbReference>
<keyword evidence="2" id="KW-0812">Transmembrane</keyword>
<dbReference type="KEGG" id="mng:MNEG_12492"/>
<feature type="transmembrane region" description="Helical" evidence="2">
    <location>
        <begin position="170"/>
        <end position="189"/>
    </location>
</feature>
<organism evidence="4 5">
    <name type="scientific">Monoraphidium neglectum</name>
    <dbReference type="NCBI Taxonomy" id="145388"/>
    <lineage>
        <taxon>Eukaryota</taxon>
        <taxon>Viridiplantae</taxon>
        <taxon>Chlorophyta</taxon>
        <taxon>core chlorophytes</taxon>
        <taxon>Chlorophyceae</taxon>
        <taxon>CS clade</taxon>
        <taxon>Sphaeropleales</taxon>
        <taxon>Selenastraceae</taxon>
        <taxon>Monoraphidium</taxon>
    </lineage>
</organism>
<dbReference type="GO" id="GO:0016747">
    <property type="term" value="F:acyltransferase activity, transferring groups other than amino-acyl groups"/>
    <property type="evidence" value="ECO:0007669"/>
    <property type="project" value="InterPro"/>
</dbReference>
<dbReference type="OrthoDB" id="4141464at2759"/>
<keyword evidence="1" id="KW-0175">Coiled coil</keyword>
<accession>A0A0D2M204</accession>
<dbReference type="EMBL" id="KK103492">
    <property type="protein sequence ID" value="KIY95471.1"/>
    <property type="molecule type" value="Genomic_DNA"/>
</dbReference>
<gene>
    <name evidence="4" type="ORF">MNEG_12492</name>
</gene>
<feature type="transmembrane region" description="Helical" evidence="2">
    <location>
        <begin position="398"/>
        <end position="423"/>
    </location>
</feature>
<evidence type="ECO:0000259" key="3">
    <source>
        <dbReference type="Pfam" id="PF01757"/>
    </source>
</evidence>
<keyword evidence="2" id="KW-1133">Transmembrane helix</keyword>
<dbReference type="RefSeq" id="XP_013894491.1">
    <property type="nucleotide sequence ID" value="XM_014039037.1"/>
</dbReference>
<feature type="transmembrane region" description="Helical" evidence="2">
    <location>
        <begin position="225"/>
        <end position="245"/>
    </location>
</feature>
<keyword evidence="2" id="KW-0472">Membrane</keyword>
<evidence type="ECO:0000313" key="5">
    <source>
        <dbReference type="Proteomes" id="UP000054498"/>
    </source>
</evidence>
<feature type="transmembrane region" description="Helical" evidence="2">
    <location>
        <begin position="285"/>
        <end position="304"/>
    </location>
</feature>
<reference evidence="4 5" key="1">
    <citation type="journal article" date="2013" name="BMC Genomics">
        <title>Reconstruction of the lipid metabolism for the microalga Monoraphidium neglectum from its genome sequence reveals characteristics suitable for biofuel production.</title>
        <authorList>
            <person name="Bogen C."/>
            <person name="Al-Dilaimi A."/>
            <person name="Albersmeier A."/>
            <person name="Wichmann J."/>
            <person name="Grundmann M."/>
            <person name="Rupp O."/>
            <person name="Lauersen K.J."/>
            <person name="Blifernez-Klassen O."/>
            <person name="Kalinowski J."/>
            <person name="Goesmann A."/>
            <person name="Mussgnug J.H."/>
            <person name="Kruse O."/>
        </authorList>
    </citation>
    <scope>NUCLEOTIDE SEQUENCE [LARGE SCALE GENOMIC DNA]</scope>
    <source>
        <strain evidence="4 5">SAG 48.87</strain>
    </source>
</reference>
<dbReference type="GeneID" id="25729860"/>
<dbReference type="PANTHER" id="PTHR36927">
    <property type="entry name" value="BLR4337 PROTEIN"/>
    <property type="match status" value="1"/>
</dbReference>
<dbReference type="Proteomes" id="UP000054498">
    <property type="component" value="Unassembled WGS sequence"/>
</dbReference>